<dbReference type="AlphaFoldDB" id="A0A7J6FQF1"/>
<dbReference type="Proteomes" id="UP000583929">
    <property type="component" value="Unassembled WGS sequence"/>
</dbReference>
<dbReference type="Proteomes" id="UP000525078">
    <property type="component" value="Unassembled WGS sequence"/>
</dbReference>
<comment type="caution">
    <text evidence="2">The sequence shown here is derived from an EMBL/GenBank/DDBJ whole genome shotgun (WGS) entry which is preliminary data.</text>
</comment>
<dbReference type="EMBL" id="JAATIP010000146">
    <property type="protein sequence ID" value="KAF4366865.1"/>
    <property type="molecule type" value="Genomic_DNA"/>
</dbReference>
<proteinExistence type="predicted"/>
<evidence type="ECO:0000313" key="2">
    <source>
        <dbReference type="EMBL" id="KAF4372020.1"/>
    </source>
</evidence>
<accession>A0A7J6FQF1</accession>
<dbReference type="EMBL" id="JAATIQ010000191">
    <property type="protein sequence ID" value="KAF4372020.1"/>
    <property type="molecule type" value="Genomic_DNA"/>
</dbReference>
<evidence type="ECO:0000313" key="1">
    <source>
        <dbReference type="EMBL" id="KAF4366865.1"/>
    </source>
</evidence>
<name>A0A7J6FQF1_CANSA</name>
<keyword evidence="4" id="KW-1185">Reference proteome</keyword>
<gene>
    <name evidence="1" type="ORF">F8388_013930</name>
    <name evidence="2" type="ORF">G4B88_001520</name>
</gene>
<sequence length="49" mass="5768">MYCNFFLLLRVRGFTSSVGLTHRLCNCKVQVFAPQKEIEKKKEENLNSF</sequence>
<organism evidence="2 4">
    <name type="scientific">Cannabis sativa</name>
    <name type="common">Hemp</name>
    <name type="synonym">Marijuana</name>
    <dbReference type="NCBI Taxonomy" id="3483"/>
    <lineage>
        <taxon>Eukaryota</taxon>
        <taxon>Viridiplantae</taxon>
        <taxon>Streptophyta</taxon>
        <taxon>Embryophyta</taxon>
        <taxon>Tracheophyta</taxon>
        <taxon>Spermatophyta</taxon>
        <taxon>Magnoliopsida</taxon>
        <taxon>eudicotyledons</taxon>
        <taxon>Gunneridae</taxon>
        <taxon>Pentapetalae</taxon>
        <taxon>rosids</taxon>
        <taxon>fabids</taxon>
        <taxon>Rosales</taxon>
        <taxon>Cannabaceae</taxon>
        <taxon>Cannabis</taxon>
    </lineage>
</organism>
<protein>
    <submittedName>
        <fullName evidence="2">Uncharacterized protein</fullName>
    </submittedName>
</protein>
<evidence type="ECO:0000313" key="4">
    <source>
        <dbReference type="Proteomes" id="UP000583929"/>
    </source>
</evidence>
<evidence type="ECO:0000313" key="3">
    <source>
        <dbReference type="Proteomes" id="UP000525078"/>
    </source>
</evidence>
<reference evidence="3 4" key="1">
    <citation type="journal article" date="2020" name="bioRxiv">
        <title>Sequence and annotation of 42 cannabis genomes reveals extensive copy number variation in cannabinoid synthesis and pathogen resistance genes.</title>
        <authorList>
            <person name="Mckernan K.J."/>
            <person name="Helbert Y."/>
            <person name="Kane L.T."/>
            <person name="Ebling H."/>
            <person name="Zhang L."/>
            <person name="Liu B."/>
            <person name="Eaton Z."/>
            <person name="Mclaughlin S."/>
            <person name="Kingan S."/>
            <person name="Baybayan P."/>
            <person name="Concepcion G."/>
            <person name="Jordan M."/>
            <person name="Riva A."/>
            <person name="Barbazuk W."/>
            <person name="Harkins T."/>
        </authorList>
    </citation>
    <scope>NUCLEOTIDE SEQUENCE [LARGE SCALE GENOMIC DNA]</scope>
    <source>
        <strain evidence="3 4">cv. Jamaican Lion 4</strain>
        <strain evidence="2">Father</strain>
        <strain evidence="1">Mother</strain>
        <tissue evidence="2">Leaf</tissue>
    </source>
</reference>